<dbReference type="RefSeq" id="XP_035349069.1">
    <property type="nucleotide sequence ID" value="XM_035493176.1"/>
</dbReference>
<reference evidence="3" key="1">
    <citation type="submission" date="2020-06" db="EMBL/GenBank/DDBJ databases">
        <title>A chromosome-scale genome assembly of Talaromyces rugulosus W13939.</title>
        <authorList>
            <person name="Wang B."/>
            <person name="Guo L."/>
            <person name="Ye K."/>
            <person name="Wang L."/>
        </authorList>
    </citation>
    <scope>NUCLEOTIDE SEQUENCE [LARGE SCALE GENOMIC DNA]</scope>
    <source>
        <strain evidence="3">W13939</strain>
    </source>
</reference>
<organism evidence="2 3">
    <name type="scientific">Talaromyces rugulosus</name>
    <name type="common">Penicillium rugulosum</name>
    <dbReference type="NCBI Taxonomy" id="121627"/>
    <lineage>
        <taxon>Eukaryota</taxon>
        <taxon>Fungi</taxon>
        <taxon>Dikarya</taxon>
        <taxon>Ascomycota</taxon>
        <taxon>Pezizomycotina</taxon>
        <taxon>Eurotiomycetes</taxon>
        <taxon>Eurotiomycetidae</taxon>
        <taxon>Eurotiales</taxon>
        <taxon>Trichocomaceae</taxon>
        <taxon>Talaromyces</taxon>
        <taxon>Talaromyces sect. Islandici</taxon>
    </lineage>
</organism>
<evidence type="ECO:0000313" key="3">
    <source>
        <dbReference type="Proteomes" id="UP000509510"/>
    </source>
</evidence>
<dbReference type="PANTHER" id="PTHR42085">
    <property type="entry name" value="F-BOX DOMAIN-CONTAINING PROTEIN"/>
    <property type="match status" value="1"/>
</dbReference>
<dbReference type="AlphaFoldDB" id="A0A7H8RBP1"/>
<dbReference type="OrthoDB" id="5372935at2759"/>
<feature type="region of interest" description="Disordered" evidence="1">
    <location>
        <begin position="263"/>
        <end position="290"/>
    </location>
</feature>
<dbReference type="GeneID" id="55997544"/>
<evidence type="ECO:0008006" key="4">
    <source>
        <dbReference type="Google" id="ProtNLM"/>
    </source>
</evidence>
<protein>
    <recommendedName>
        <fullName evidence="4">F-box domain-containing protein</fullName>
    </recommendedName>
</protein>
<evidence type="ECO:0000256" key="1">
    <source>
        <dbReference type="SAM" id="MobiDB-lite"/>
    </source>
</evidence>
<dbReference type="Proteomes" id="UP000509510">
    <property type="component" value="Chromosome V"/>
</dbReference>
<accession>A0A7H8RBP1</accession>
<sequence>MAALVADLDKLSLGDQPASHHQDDPAATNDIDEDELSDTEVVFLPFRFFDLPSEIRLKIYGFVLFSSRRKASARPSGNVGSSSKNKPLAPLSHRLSLFLASRRLHDEAAALFYSVQTFRVFPIQDYSRQPTLSALGSSYRPLIGKIELILGSSWTAPPKSWKISRLGLTQMTGVKIFKIFIQCDPSHPVFEGFRVSNDFYTGFAGELVHQILEQLPNLGHVEFDAWPSVQKNGALMRRLLSEVRTAGQKIHWGPERGWNDWEDDNGRVISKGSGQPDPVTDTDHAGSKEVSLVSC</sequence>
<dbReference type="KEGG" id="trg:TRUGW13939_10063"/>
<dbReference type="PANTHER" id="PTHR42085:SF2">
    <property type="entry name" value="F-BOX DOMAIN-CONTAINING PROTEIN"/>
    <property type="match status" value="1"/>
</dbReference>
<dbReference type="InterPro" id="IPR038883">
    <property type="entry name" value="AN11006-like"/>
</dbReference>
<dbReference type="EMBL" id="CP055902">
    <property type="protein sequence ID" value="QKX62895.1"/>
    <property type="molecule type" value="Genomic_DNA"/>
</dbReference>
<evidence type="ECO:0000313" key="2">
    <source>
        <dbReference type="EMBL" id="QKX62895.1"/>
    </source>
</evidence>
<gene>
    <name evidence="2" type="ORF">TRUGW13939_10063</name>
</gene>
<proteinExistence type="predicted"/>
<name>A0A7H8RBP1_TALRU</name>
<keyword evidence="3" id="KW-1185">Reference proteome</keyword>